<protein>
    <submittedName>
        <fullName evidence="2">Uncharacterized protein</fullName>
    </submittedName>
</protein>
<organism evidence="2">
    <name type="scientific">candidate division WOR-3 bacterium</name>
    <dbReference type="NCBI Taxonomy" id="2052148"/>
    <lineage>
        <taxon>Bacteria</taxon>
        <taxon>Bacteria division WOR-3</taxon>
    </lineage>
</organism>
<keyword evidence="1" id="KW-0472">Membrane</keyword>
<keyword evidence="1" id="KW-0812">Transmembrane</keyword>
<feature type="transmembrane region" description="Helical" evidence="1">
    <location>
        <begin position="151"/>
        <end position="170"/>
    </location>
</feature>
<feature type="transmembrane region" description="Helical" evidence="1">
    <location>
        <begin position="70"/>
        <end position="93"/>
    </location>
</feature>
<dbReference type="AlphaFoldDB" id="A0A7C3J6Q6"/>
<proteinExistence type="predicted"/>
<sequence length="175" mass="19727">MLKKFIIVFLIVSLNQLILYPNRENYDSLKSLDNKPVYCIHFPFLSNNLNIAKDNLIFGCCIGTPVAGTIIVSAFGLIFLLIVGILEIVFTLGQSKSVINSIKDFVIPTFIVLLSFSTLLSLLSIIFTPYYDYSTKEIKKGYKNFIVLLERGSGCLGSILFFLLTGYLIFKNRED</sequence>
<reference evidence="2" key="1">
    <citation type="journal article" date="2020" name="mSystems">
        <title>Genome- and Community-Level Interaction Insights into Carbon Utilization and Element Cycling Functions of Hydrothermarchaeota in Hydrothermal Sediment.</title>
        <authorList>
            <person name="Zhou Z."/>
            <person name="Liu Y."/>
            <person name="Xu W."/>
            <person name="Pan J."/>
            <person name="Luo Z.H."/>
            <person name="Li M."/>
        </authorList>
    </citation>
    <scope>NUCLEOTIDE SEQUENCE [LARGE SCALE GENOMIC DNA]</scope>
    <source>
        <strain evidence="2">SpSt-464</strain>
    </source>
</reference>
<dbReference type="EMBL" id="DSTT01000005">
    <property type="protein sequence ID" value="HFK24148.1"/>
    <property type="molecule type" value="Genomic_DNA"/>
</dbReference>
<comment type="caution">
    <text evidence="2">The sequence shown here is derived from an EMBL/GenBank/DDBJ whole genome shotgun (WGS) entry which is preliminary data.</text>
</comment>
<accession>A0A7C3J6Q6</accession>
<evidence type="ECO:0000256" key="1">
    <source>
        <dbReference type="SAM" id="Phobius"/>
    </source>
</evidence>
<feature type="transmembrane region" description="Helical" evidence="1">
    <location>
        <begin position="105"/>
        <end position="131"/>
    </location>
</feature>
<gene>
    <name evidence="2" type="ORF">ENS15_05815</name>
</gene>
<keyword evidence="1" id="KW-1133">Transmembrane helix</keyword>
<evidence type="ECO:0000313" key="2">
    <source>
        <dbReference type="EMBL" id="HFK24148.1"/>
    </source>
</evidence>
<name>A0A7C3J6Q6_UNCW3</name>